<proteinExistence type="predicted"/>
<dbReference type="Proteomes" id="UP001501474">
    <property type="component" value="Unassembled WGS sequence"/>
</dbReference>
<keyword evidence="3" id="KW-1185">Reference proteome</keyword>
<evidence type="ECO:0000256" key="1">
    <source>
        <dbReference type="SAM" id="MobiDB-lite"/>
    </source>
</evidence>
<name>A0ABN3DFZ9_9ACTN</name>
<sequence>MTTDFLKRPQVAARVATDNKVRVVEEFTRDEGVAATARPACKAMSDDTARFQVSHAQAERGRQAREHFEDTHPVAPAVRDMTGR</sequence>
<evidence type="ECO:0008006" key="4">
    <source>
        <dbReference type="Google" id="ProtNLM"/>
    </source>
</evidence>
<evidence type="ECO:0000313" key="2">
    <source>
        <dbReference type="EMBL" id="GAA2229961.1"/>
    </source>
</evidence>
<reference evidence="2 3" key="1">
    <citation type="journal article" date="2019" name="Int. J. Syst. Evol. Microbiol.">
        <title>The Global Catalogue of Microorganisms (GCM) 10K type strain sequencing project: providing services to taxonomists for standard genome sequencing and annotation.</title>
        <authorList>
            <consortium name="The Broad Institute Genomics Platform"/>
            <consortium name="The Broad Institute Genome Sequencing Center for Infectious Disease"/>
            <person name="Wu L."/>
            <person name="Ma J."/>
        </authorList>
    </citation>
    <scope>NUCLEOTIDE SEQUENCE [LARGE SCALE GENOMIC DNA]</scope>
    <source>
        <strain evidence="2 3">JCM 3053</strain>
    </source>
</reference>
<dbReference type="EMBL" id="BAAART010000055">
    <property type="protein sequence ID" value="GAA2229961.1"/>
    <property type="molecule type" value="Genomic_DNA"/>
</dbReference>
<comment type="caution">
    <text evidence="2">The sequence shown here is derived from an EMBL/GenBank/DDBJ whole genome shotgun (WGS) entry which is preliminary data.</text>
</comment>
<feature type="compositionally biased region" description="Basic and acidic residues" evidence="1">
    <location>
        <begin position="59"/>
        <end position="72"/>
    </location>
</feature>
<dbReference type="InterPro" id="IPR045683">
    <property type="entry name" value="DUF6192"/>
</dbReference>
<gene>
    <name evidence="2" type="ORF">GCM10010104_23820</name>
</gene>
<evidence type="ECO:0000313" key="3">
    <source>
        <dbReference type="Proteomes" id="UP001501474"/>
    </source>
</evidence>
<accession>A0ABN3DFZ9</accession>
<feature type="region of interest" description="Disordered" evidence="1">
    <location>
        <begin position="59"/>
        <end position="84"/>
    </location>
</feature>
<organism evidence="2 3">
    <name type="scientific">Streptomyces indiaensis</name>
    <dbReference type="NCBI Taxonomy" id="284033"/>
    <lineage>
        <taxon>Bacteria</taxon>
        <taxon>Bacillati</taxon>
        <taxon>Actinomycetota</taxon>
        <taxon>Actinomycetes</taxon>
        <taxon>Kitasatosporales</taxon>
        <taxon>Streptomycetaceae</taxon>
        <taxon>Streptomyces</taxon>
    </lineage>
</organism>
<dbReference type="Pfam" id="PF19691">
    <property type="entry name" value="DUF6192"/>
    <property type="match status" value="1"/>
</dbReference>
<protein>
    <recommendedName>
        <fullName evidence="4">Transposase</fullName>
    </recommendedName>
</protein>